<dbReference type="CDD" id="cd13325">
    <property type="entry name" value="PH_unc89"/>
    <property type="match status" value="1"/>
</dbReference>
<evidence type="ECO:0000256" key="10">
    <source>
        <dbReference type="ARBA" id="ARBA00037833"/>
    </source>
</evidence>
<dbReference type="InterPro" id="IPR003598">
    <property type="entry name" value="Ig_sub2"/>
</dbReference>
<dbReference type="PROSITE" id="PS50003">
    <property type="entry name" value="PH_DOMAIN"/>
    <property type="match status" value="1"/>
</dbReference>
<dbReference type="GO" id="GO:0008104">
    <property type="term" value="P:intracellular protein localization"/>
    <property type="evidence" value="ECO:0007669"/>
    <property type="project" value="UniProtKB-ARBA"/>
</dbReference>
<dbReference type="FunFam" id="2.60.40.10:FF:000873">
    <property type="entry name" value="Muscle M-line assembly protein unc-89"/>
    <property type="match status" value="1"/>
</dbReference>
<dbReference type="PROSITE" id="PS50853">
    <property type="entry name" value="FN3"/>
    <property type="match status" value="2"/>
</dbReference>
<dbReference type="SMART" id="SM00060">
    <property type="entry name" value="FN3"/>
    <property type="match status" value="2"/>
</dbReference>
<evidence type="ECO:0008006" key="20">
    <source>
        <dbReference type="Google" id="ProtNLM"/>
    </source>
</evidence>
<dbReference type="STRING" id="112268.A0A1Y9IV89"/>
<feature type="coiled-coil region" evidence="11">
    <location>
        <begin position="758"/>
        <end position="792"/>
    </location>
</feature>
<feature type="domain" description="Ig-like" evidence="16">
    <location>
        <begin position="2348"/>
        <end position="2435"/>
    </location>
</feature>
<evidence type="ECO:0000256" key="6">
    <source>
        <dbReference type="ARBA" id="ARBA00022840"/>
    </source>
</evidence>
<dbReference type="FunFam" id="2.60.40.10:FF:000940">
    <property type="entry name" value="Muscle M-line assembly protein unc-89"/>
    <property type="match status" value="1"/>
</dbReference>
<feature type="region of interest" description="Disordered" evidence="12">
    <location>
        <begin position="725"/>
        <end position="751"/>
    </location>
</feature>
<dbReference type="FunFam" id="2.60.40.10:FF:000344">
    <property type="entry name" value="Muscle M-line assembly protein unc-89"/>
    <property type="match status" value="1"/>
</dbReference>
<feature type="domain" description="Ig-like" evidence="16">
    <location>
        <begin position="2227"/>
        <end position="2333"/>
    </location>
</feature>
<dbReference type="InterPro" id="IPR001849">
    <property type="entry name" value="PH_domain"/>
</dbReference>
<dbReference type="CDD" id="cd00160">
    <property type="entry name" value="RhoGEF"/>
    <property type="match status" value="1"/>
</dbReference>
<dbReference type="FunFam" id="1.10.510.10:FF:000803">
    <property type="entry name" value="Muscle M-line assembly protein unc-89"/>
    <property type="match status" value="1"/>
</dbReference>
<feature type="domain" description="Ig-like" evidence="16">
    <location>
        <begin position="3233"/>
        <end position="3322"/>
    </location>
</feature>
<dbReference type="Gene3D" id="2.60.40.10">
    <property type="entry name" value="Immunoglobulins"/>
    <property type="match status" value="23"/>
</dbReference>
<dbReference type="Pfam" id="PF00041">
    <property type="entry name" value="fn3"/>
    <property type="match status" value="2"/>
</dbReference>
<dbReference type="CDD" id="cd00063">
    <property type="entry name" value="FN3"/>
    <property type="match status" value="2"/>
</dbReference>
<feature type="region of interest" description="Disordered" evidence="12">
    <location>
        <begin position="3084"/>
        <end position="3138"/>
    </location>
</feature>
<keyword evidence="3" id="KW-0963">Cytoplasm</keyword>
<dbReference type="InterPro" id="IPR013098">
    <property type="entry name" value="Ig_I-set"/>
</dbReference>
<dbReference type="PANTHER" id="PTHR47633:SF3">
    <property type="entry name" value="STRIATED MUSCLE PREFERENTIALLY EXPRESSED PROTEIN KINASE"/>
    <property type="match status" value="1"/>
</dbReference>
<feature type="region of interest" description="Disordered" evidence="12">
    <location>
        <begin position="959"/>
        <end position="978"/>
    </location>
</feature>
<proteinExistence type="inferred from homology"/>
<feature type="domain" description="Fibronectin type-III" evidence="17">
    <location>
        <begin position="5162"/>
        <end position="5256"/>
    </location>
</feature>
<dbReference type="FunFam" id="2.60.40.10:FF:000802">
    <property type="entry name" value="Muscle M-line assembly protein unc-89"/>
    <property type="match status" value="1"/>
</dbReference>
<feature type="domain" description="Ig-like" evidence="16">
    <location>
        <begin position="4027"/>
        <end position="4115"/>
    </location>
</feature>
<dbReference type="SMART" id="SM00325">
    <property type="entry name" value="RhoGEF"/>
    <property type="match status" value="1"/>
</dbReference>
<dbReference type="InterPro" id="IPR011009">
    <property type="entry name" value="Kinase-like_dom_sf"/>
</dbReference>
<dbReference type="FunFam" id="2.60.40.10:FF:001665">
    <property type="entry name" value="Muscle M-line assembly protein unc-89-like Protein"/>
    <property type="match status" value="1"/>
</dbReference>
<feature type="region of interest" description="Disordered" evidence="12">
    <location>
        <begin position="147"/>
        <end position="203"/>
    </location>
</feature>
<dbReference type="FunFam" id="2.60.40.10:FF:000145">
    <property type="entry name" value="Myosin light chain kinase, smooth muscle"/>
    <property type="match status" value="2"/>
</dbReference>
<feature type="domain" description="Protein kinase" evidence="15">
    <location>
        <begin position="4596"/>
        <end position="4850"/>
    </location>
</feature>
<feature type="region of interest" description="Disordered" evidence="12">
    <location>
        <begin position="27"/>
        <end position="104"/>
    </location>
</feature>
<evidence type="ECO:0000256" key="12">
    <source>
        <dbReference type="SAM" id="MobiDB-lite"/>
    </source>
</evidence>
<feature type="region of interest" description="Disordered" evidence="12">
    <location>
        <begin position="2000"/>
        <end position="2026"/>
    </location>
</feature>
<feature type="compositionally biased region" description="Low complexity" evidence="12">
    <location>
        <begin position="990"/>
        <end position="1023"/>
    </location>
</feature>
<feature type="compositionally biased region" description="Basic and acidic residues" evidence="12">
    <location>
        <begin position="1132"/>
        <end position="1141"/>
    </location>
</feature>
<feature type="region of interest" description="Disordered" evidence="12">
    <location>
        <begin position="879"/>
        <end position="906"/>
    </location>
</feature>
<feature type="compositionally biased region" description="Basic and acidic residues" evidence="12">
    <location>
        <begin position="53"/>
        <end position="67"/>
    </location>
</feature>
<dbReference type="InterPro" id="IPR036179">
    <property type="entry name" value="Ig-like_dom_sf"/>
</dbReference>
<feature type="compositionally biased region" description="Pro residues" evidence="12">
    <location>
        <begin position="1841"/>
        <end position="1857"/>
    </location>
</feature>
<dbReference type="GO" id="GO:0005524">
    <property type="term" value="F:ATP binding"/>
    <property type="evidence" value="ECO:0007669"/>
    <property type="project" value="UniProtKB-KW"/>
</dbReference>
<feature type="domain" description="Ig-like" evidence="16">
    <location>
        <begin position="4129"/>
        <end position="4218"/>
    </location>
</feature>
<feature type="compositionally biased region" description="Basic and acidic residues" evidence="12">
    <location>
        <begin position="1154"/>
        <end position="1177"/>
    </location>
</feature>
<dbReference type="GO" id="GO:0005085">
    <property type="term" value="F:guanyl-nucleotide exchange factor activity"/>
    <property type="evidence" value="ECO:0007669"/>
    <property type="project" value="InterPro"/>
</dbReference>
<feature type="compositionally biased region" description="Basic and acidic residues" evidence="12">
    <location>
        <begin position="1256"/>
        <end position="1272"/>
    </location>
</feature>
<dbReference type="Gene3D" id="1.20.900.10">
    <property type="entry name" value="Dbl homology (DH) domain"/>
    <property type="match status" value="1"/>
</dbReference>
<feature type="compositionally biased region" description="Low complexity" evidence="12">
    <location>
        <begin position="1245"/>
        <end position="1255"/>
    </location>
</feature>
<reference evidence="19" key="1">
    <citation type="submission" date="2013-03" db="EMBL/GenBank/DDBJ databases">
        <title>The Genome Sequence of Anopheles minimus MINIMUS1.</title>
        <authorList>
            <consortium name="The Broad Institute Genomics Platform"/>
            <person name="Neafsey D.E."/>
            <person name="Walton C."/>
            <person name="Walker B."/>
            <person name="Young S.K."/>
            <person name="Zeng Q."/>
            <person name="Gargeya S."/>
            <person name="Fitzgerald M."/>
            <person name="Haas B."/>
            <person name="Abouelleil A."/>
            <person name="Allen A.W."/>
            <person name="Alvarado L."/>
            <person name="Arachchi H.M."/>
            <person name="Berlin A.M."/>
            <person name="Chapman S.B."/>
            <person name="Gainer-Dewar J."/>
            <person name="Goldberg J."/>
            <person name="Griggs A."/>
            <person name="Gujja S."/>
            <person name="Hansen M."/>
            <person name="Howarth C."/>
            <person name="Imamovic A."/>
            <person name="Ireland A."/>
            <person name="Larimer J."/>
            <person name="McCowan C."/>
            <person name="Murphy C."/>
            <person name="Pearson M."/>
            <person name="Poon T.W."/>
            <person name="Priest M."/>
            <person name="Roberts A."/>
            <person name="Saif S."/>
            <person name="Shea T."/>
            <person name="Sisk P."/>
            <person name="Sykes S."/>
            <person name="Wortman J."/>
            <person name="Nusbaum C."/>
            <person name="Birren B."/>
        </authorList>
    </citation>
    <scope>NUCLEOTIDE SEQUENCE [LARGE SCALE GENOMIC DNA]</scope>
    <source>
        <strain evidence="19">MINIMUS1</strain>
    </source>
</reference>
<feature type="compositionally biased region" description="Polar residues" evidence="12">
    <location>
        <begin position="1782"/>
        <end position="1799"/>
    </location>
</feature>
<evidence type="ECO:0000256" key="1">
    <source>
        <dbReference type="ARBA" id="ARBA00006692"/>
    </source>
</evidence>
<accession>A0A1Y9IV89</accession>
<feature type="region of interest" description="Disordered" evidence="12">
    <location>
        <begin position="684"/>
        <end position="708"/>
    </location>
</feature>
<dbReference type="InterPro" id="IPR011993">
    <property type="entry name" value="PH-like_dom_sf"/>
</dbReference>
<dbReference type="GO" id="GO:0019899">
    <property type="term" value="F:enzyme binding"/>
    <property type="evidence" value="ECO:0007669"/>
    <property type="project" value="UniProtKB-ARBA"/>
</dbReference>
<feature type="domain" description="Ig-like" evidence="16">
    <location>
        <begin position="3924"/>
        <end position="4021"/>
    </location>
</feature>
<dbReference type="InterPro" id="IPR036116">
    <property type="entry name" value="FN3_sf"/>
</dbReference>
<dbReference type="InterPro" id="IPR055251">
    <property type="entry name" value="SOS1_NGEF_PH"/>
</dbReference>
<dbReference type="FunFam" id="2.30.29.30:FF:000519">
    <property type="entry name" value="Muscle M-line assembly protein unc-89-like Protein"/>
    <property type="match status" value="1"/>
</dbReference>
<feature type="domain" description="Ig-like" evidence="16">
    <location>
        <begin position="3332"/>
        <end position="3429"/>
    </location>
</feature>
<dbReference type="EnsemblMetazoa" id="AMIN015738-RA">
    <property type="protein sequence ID" value="AMIN015738-PA"/>
    <property type="gene ID" value="AMIN015738"/>
</dbReference>
<dbReference type="Gene3D" id="2.30.29.30">
    <property type="entry name" value="Pleckstrin-homology domain (PH domain)/Phosphotyrosine-binding domain (PTB)"/>
    <property type="match status" value="1"/>
</dbReference>
<dbReference type="SUPFAM" id="SSF49265">
    <property type="entry name" value="Fibronectin type III"/>
    <property type="match status" value="1"/>
</dbReference>
<dbReference type="GO" id="GO:0004672">
    <property type="term" value="F:protein kinase activity"/>
    <property type="evidence" value="ECO:0007669"/>
    <property type="project" value="InterPro"/>
</dbReference>
<dbReference type="Pfam" id="PF00069">
    <property type="entry name" value="Pkinase"/>
    <property type="match status" value="2"/>
</dbReference>
<feature type="compositionally biased region" description="Low complexity" evidence="12">
    <location>
        <begin position="620"/>
        <end position="630"/>
    </location>
</feature>
<dbReference type="FunFam" id="2.60.40.10:FF:000345">
    <property type="entry name" value="Muscle M-line assembly protein unc-89"/>
    <property type="match status" value="2"/>
</dbReference>
<keyword evidence="5" id="KW-0547">Nucleotide-binding</keyword>
<dbReference type="SUPFAM" id="SSF56112">
    <property type="entry name" value="Protein kinase-like (PK-like)"/>
    <property type="match status" value="2"/>
</dbReference>
<feature type="compositionally biased region" description="Low complexity" evidence="12">
    <location>
        <begin position="2003"/>
        <end position="2013"/>
    </location>
</feature>
<dbReference type="PANTHER" id="PTHR47633">
    <property type="entry name" value="IMMUNOGLOBULIN"/>
    <property type="match status" value="1"/>
</dbReference>
<sequence length="5631" mass="632751">MTLKDEILTADVKPDFGVSYSKEDILLPSKRQHRAPQASPVEPVPATQPSQHRSREPDCVAAHRPESQRLATRPIYHYRPCNTTPSGLRYSNDPNESDDDNPSEGFKMYDILVVNKNYDAEGPDSISVRIGDLVEVLDMGDSAVNAAKKPKLDPQMNIGQTEDRLDSSASRHKLAVKPKKNHQSSSHRRSVSPQPPYQPKPNEKWKVRIFDGDDNAKAGWIPVSVLDVNHTEQAVFGEKSNDAAYRREAVVRELVETEEEFAKDLQQVVDNYLKYIDNKDNKVPRVVRDHKDDIFNNFKQIADFHNTVLIEGVKYHANNPKMIGKTFLRLERDFDKHVKYCRDAPIAQEFLASNDAIRDFFMELSANIDDDKSLTEHLKLPIQRINDYKLLFKELLKYSTALGENVLDIQKALELMLSVPSRAANNKFLEGIEGFRGNLQKLGRVLAHEYFGVRDRENKIKERYLFLFKSRILITKVKRLSDERSIFILKDIVRLPDCELRDIDTRAFELAPKAKGVDPVHLIAYSEEAKQRWIYEINEYASNAVALQEHANDDLRLDPTQTNIDDTIIKLPQRIEAHKTDENIKPSDIADSYVVFKHKTSRDESHQALQKIQYLQQQQQQHLPQQLGEQMATDEAEEEKSASVQERLAAFEVKKSAKKLDLTHTKQESVVTASSVVQSETKSASVATSSVAVKEEHHEAQRSMAVKRQQAVQLESVTKSSKVQSESKTVSISSTSSSSSTTSSAQELSAAVEVTADTQQTQQQLLEQQNKIKQIESKYAALKQKQLEQKSDIVDAKFQIVESKFAALKQKQELLLQEQHQQQVTSTTTTTVTKQQQSAVQQVEAVSKVQQIESKYAAQKQEETGVSKLQQIESKIAARKSSLSGASGEESIKQSESKQTTAAVQEQQQQQQTVVSSVVVEQTQEPLSKLQQLESKYTAHIQQAKELVKESVESALIGTVETKPDTPDSPQTESLSKIQQIESKYAALKARQQQQLQEMKAAETTTETTVTVVQQSQTQQQTTDEPQSKIAQIEAKYAFKRQQSQNADEYANSKLPVPTKKEEQQVAKETAVTTEQLTKTSEAKQSETVTKKSVEVAKTQEATKVEQVVKVSDTKKKIPEPIKLPEQTTKTASDKGPDSPKKAKTPKTPKSPSPKKEAAPFKGIDKSKLEKSEKVSETVKVATTASAPAKVEPAKPSEPVKTPEPVKPVKPAESTKPSEPVKVAEPAKTPEPVKKTVEVPKPVEPVKSAKATEPAKAPEPKKTPEPVKKTVEASKPAEPIKSTKAPEPPKAAEPTKPTPESAKKTAEVSKPAEPVKVAEPVKTPEPVKKTVEVPKPAEPVKTAKATEPPKAVEPSKTPEPAKKTVEVSKPAEPVKTAKAAEPAKTVEPSKTPEPVKKAVEVSKPAEPVNTAKATEPPKAVEPSKTPEPAKKTVEVSKPAEPVKTAKATEPAKTVEPVKAPEPAKTVKPAEPTKTPEPTKAPKSAEPPKPADPAKTVEVSKPADPLKSTKPAESPKVSTPTKIPEPTKPVKPVEQTKAPEPAKKVEPTKTTVPAKVPEPVKAPEPTKQVETSKPKIPEPTKTEEPSRRPDSPKSAKKAPFPKKASPPKVTEPKKVSEPEKKATEPAPKLVEKKTDAVKVQEKKTETTTVQKASESVKKVETVTTRKGRTTPAAVSDDSDTSVEGAVEQKSREEALNRKLEEIYAREKATLAEAKRVRELEEQEIRRKFEQRSIREIQQIKETASEFLQQIAATRNLVQSVLETSTEPRLPEINKAATGGGEGNNTHSTGGSDQGSNNQSADQDHGSDDQGAPDSSEQGGEQGSSNGNEGNDGNGREDKKRTPPPLQLPTFFDPPPPPVYQATIEVFIKKERPPPPPPPKITRKLVVNTDELERKTQAFFDGEINEPDPDFSIAAAHRKLKGIKNICKKADETVLYAEDTIVKAEQGEFDSIVIPEQEEEKRPREPVYEYQYTVEDPVTGTRVCTADPNVVLIEKELRMEDQYGSAHSRYSSSRLSSRKSHTTEAQEKELAAIETRHESKMSTNNSKKIRVPTNIRPHFIKPIRGLTVEPGENAKFSVQVDEMSNMQWLKDNKPLDDRLADRVITKENDDLSYTLEIQHCREQDSGIYTARAINGTESASCTAQLIVETLTPEQRKAMSESNSPVFSIQLKDTEVIEKTYLTFMVKVKGDPAPKVRFCKDDKEILETDKRMKINRDHADTGFYELIIPEVHKGDCGVYSCTAWNKFGTTKTEAQLLVADQLDLFSELDNLDDKTKFVWKKNGVAFDPEERFKVLMADDSDSLALVFQHVKPEDAGLYTCVAATSSGNIQCSAELTVQGQVNQLMQEPSKPHLEVESKEALARIGGKALLEMKVKGYPKPEIVWRHEGTIIEPGGRYKFLYEDAESVSLVIKDVQPSDAGAYSIVAQNELGEDSTFINLVVKTPPTITKPHDMAAMVNEQYKMSIEVNAVPAASVRFFRNGKEIREDDRIKFLTAENYYIIKFNNTILEDAGNYSIIAMNEISQASEFWEFTINSPPRTTMHLQQETVVNEKEDIELVVKAESNPAPIVRWYKDGKEVVADGKRIVIIAEDGRYVLKIHAANRDDTALYTADIINDYGTVTETSQVNVSTKSKVREQLTALTCKEGDSNVVLEVKADGYPRPKVQWYIDDVEITESRNEYKFQEDGLYYQLVLKEAKAELQGMYKAKFTNDLGSDETSARLTVQCSPKVRKPLVDTDVDENTTLTLEVEIYAEPVPEVTWFKNGQPIQTDARLTIKRDSQRVENYTLSLTMVRGADSGDYEVRAINSMGTATTKGRVVVQTVYVEEREEGEPPLVVEEEALVTETVTFEVEETVLQVQSQEEQCVQEPEEEEETLPNVIAAEITLVQEVITEVTLAAPIAVPEQVPEVTDDAPTPTKKKPSVEPIAVQEEAIVASPGENAEAHRMISECMKIGQHGETIMVSVCTEESHAAIVSGPEESHSIHQMRATTVIFEEDSGSPIEVMQKIIYPNKPHASALHVEEIDTITFTSPEQKRHYQSQLSANEASAATRTVIEEIESDSEATSKGKISRGVSITSASEDELLLSRQNSRTGVESELAKPTNATLDTSALEKENSSQELFDATPQKIKTEDVPDSPRKGNLLETGVCEERTGRKMIEKKVSFEDELPQQGKSLERQELIENEPEHPEPVQEEPCEKRSTSQKALVKEQILDGTIDENAEKAGTKVPQEPARPEASPEILKTDIADVTTFDSLPLIWTVEADGIPRPEVSWYHNDELVKASDRIRITDSGTTYKIENRDVKEADAGEWKAVVKNRIGEKSLPAKLTVIPCKEYRRPKFQKGLESISVHKNEPVSLTVTLTSDPEPEITWLQNGTEVKADDYIQMKTEIKELEYNLKEITYTLHIDQARHYDTGDYTFQAKNKYDINESNGRLDVLLKPEIENFHDTTVLPFTQGVFQVLVKANPKPKVTWTKDGLNLCNNDNCDVIADIEKEVYTLVIESCALAEHGTYTLTASNAQGETVATAKLNVHTEKPKFTKEPDTLTVHDWADVYNKVVVQGVPRPAIQWLHNGTPLDTQEIDEESQEPKIKIVTSGDTEVTSELFITHFGPELQGEYSCLATSIGGETEAKFNIQVKNEQPVFGKGLDRSLDLEEDDRLELRCIVDGSPLPKMTWYKDSNEIKADDHVKITYGHDGICRLVIENVLPGDSGCYKLVLSNKSGDVTTQCCVAITPKQKPPVFLRLLQDHKLTVGDTLHMEAEIAGFPMPEVRWFKDGLPLRQTRGINFINQPDGLIGFIIDRVTADDGGIYTCEVKNKNGEAKSASLTEIVPKGKKPQFVSELMNANIIEGFPVKLNVKVIGYPQPSVKWTHNGTLVSGDRYKITEEAEGAFTLALDKSTGTDCGEYQAIATNEHGETISAATVTILPTTDPSLPEEPPSFLGGLRDITADEGKELTFSARFAGNPAPEVIWTKDGEPLQPTGRVSVTCDGKSVGLTIMPAEMSDSGEYACLMANPLGETETRASAIVRKVFQKPNFVYPFSDMQQLPGLEAKFPAKLVGVPRPEVQWYKNETPIHPGDRYKMKYEGDCCCLYIKECEPEDTGLYSCTATNREGSSTIEAKLDVVTRIEKRDEPTPPSFMKKLNDMTLLDGMKAKLTVCVDGFPMPTVEWIRDGRRLVPSEKYRIEAEKNGLARLIVDDVQEEDLGRYSCKAVNNLGEAICHANLKFEPSDYRPRRRYGKGKGKDLLHTPPYPLTEKPMISKLSDRRLTLSWRPSMTTVPRYPVTYQLEMIELPDGEWHTTRSGIRGCSCEVRNLEPFREYKFRIRVENLYGVSDPSPYVQTFRQKLEPEPPVFYPYLGPGRDFRPDTSSFYPRDFDVERPGHRHQAQVPEFLRQEKPVQYGTKNHNVSLFWFVYGYPKPTMTYYFNDQLIEAGGRYSFSYTRNGQATLFINRMTDRDVGVYEAVATNEHGTVRQRVCLELGEYPRFLQRPEEVFIMGRRSGRVEAKITGVPFPDIKWYKDWQPIHESSRIKMIFYEPDTCVLLLTDAIKKDEGLYSISARNAIGSISSSVTVHVEDNEEDYVYNAHHRTPYVRARNKVYQDFYDIGDEIGRGTQGITYHATDRSNGRNFAAKIMYGSPDLRPFMFNEVDIMNILNHRKLIRLHDAYDINRSITLVLELASGGELVRDNLLKYDYYTERQIAIYVYQVLLGLEHMHTRGIGHMGLTIKDLLIAHPGSDNLKICDFGLARRIEDDKLYTLDYGMPEFIAPEVINRCGVGLGQDMWCVGIITYILLGGVSPFLGRNDRETLTRIKEGKWTFIGSVWDNISAEARDFITRLLVYEEKHRMTIRDALNHSWFDVIYRRTFEEYQIGTDRLRSYYYHYRDWYTNASCRTWYRRRPLMSCFDHPSRMVYPPGIIFTPEGTPPPMQVDDIPHKRKKWEEYVSKDNHPDYETASFKSESHYQYGPDTYLLQLRDTTFPCRLREYMKIAKHRSPSLVSDSNYDGSLPIIRERRRFTDVMDEEIDDERRSRITRYGTDDSFTVTRRIRNEVGTRLGSYAEAEALIECKREGQAPFFREKPQTIAIREGEPNQIICYAVGDPKPSVTWFRNDMVITDTNRIKVLDDVDGRSVIQFHPATHNDIGVYKAVASNRIAKTVSRCRVVLAVIPDAPDAPDAVAVSDTEVLLRWKQPRSDGNSQVICYSLEQKEHGKVDWVDVACNIDHEFFLVHDLRPNVGYQFRLAAYNRIGWSDRGLPTKTITTLDPGAPKIQITRAMKHLQQLTESGQQVGPEERTSRLDYSYEKTPLKWSIEGNYNEKYTFMSEMSRGRFSIVVKGLEKATDKIVVAKIFELGDERAAEAVEREFDVLRTLRHERIAALLAAFRPKNTSIAALVMEKLQGADVLTYLSSRSEYSEQIVATIVNQVLDGLQYLHWRGICHLDLQPDNIVMASVRQVNIKLVDFGSSQYVSKLGTNVTRSGWLDFMPPEILNDEPALPQTDIWTVGCLTYLFLSATSPFRGQDEAETRANISFVRYRFENLFKEVTAEATRFLMLIFKRAPNKRPTVEECFDHRWLVHTDFMTKKRERAIFPGNRLKQISEEYHTMKTNEATKSETISNFGGQSPRQLLRSNSIQEELLTTF</sequence>
<dbReference type="FunFam" id="1.10.510.10:FF:000681">
    <property type="entry name" value="Muscle M-line assembly protein unc-89-like Protein"/>
    <property type="match status" value="1"/>
</dbReference>
<dbReference type="SMART" id="SM00409">
    <property type="entry name" value="IG"/>
    <property type="match status" value="21"/>
</dbReference>
<keyword evidence="9" id="KW-0393">Immunoglobulin domain</keyword>
<dbReference type="PROSITE" id="PS50010">
    <property type="entry name" value="DH_2"/>
    <property type="match status" value="1"/>
</dbReference>
<comment type="subcellular location">
    <subcellularLocation>
        <location evidence="10">Cytoplasm</location>
        <location evidence="10">Myofibril</location>
        <location evidence="10">Sarcomere</location>
        <location evidence="10">M line</location>
    </subcellularLocation>
</comment>
<keyword evidence="11" id="KW-0175">Coiled coil</keyword>
<feature type="domain" description="Fibronectin type-III" evidence="17">
    <location>
        <begin position="4242"/>
        <end position="4342"/>
    </location>
</feature>
<feature type="compositionally biased region" description="Basic and acidic residues" evidence="12">
    <location>
        <begin position="1609"/>
        <end position="1644"/>
    </location>
</feature>
<evidence type="ECO:0000313" key="19">
    <source>
        <dbReference type="Proteomes" id="UP000075920"/>
    </source>
</evidence>
<dbReference type="SUPFAM" id="SSF50729">
    <property type="entry name" value="PH domain-like"/>
    <property type="match status" value="1"/>
</dbReference>
<dbReference type="FunFam" id="2.60.40.10:FF:001381">
    <property type="entry name" value="Uncharacterized protein, isoform C"/>
    <property type="match status" value="1"/>
</dbReference>
<evidence type="ECO:0000256" key="8">
    <source>
        <dbReference type="ARBA" id="ARBA00023179"/>
    </source>
</evidence>
<dbReference type="FunFam" id="2.60.40.10:FF:000919">
    <property type="entry name" value="Uncharacterized protein, isoform C"/>
    <property type="match status" value="1"/>
</dbReference>
<reference evidence="18" key="2">
    <citation type="submission" date="2020-05" db="UniProtKB">
        <authorList>
            <consortium name="EnsemblMetazoa"/>
        </authorList>
    </citation>
    <scope>IDENTIFICATION</scope>
    <source>
        <strain evidence="18">MINIMUS1</strain>
    </source>
</reference>
<feature type="coiled-coil region" evidence="11">
    <location>
        <begin position="1695"/>
        <end position="1738"/>
    </location>
</feature>
<feature type="compositionally biased region" description="Basic residues" evidence="12">
    <location>
        <begin position="170"/>
        <end position="190"/>
    </location>
</feature>
<evidence type="ECO:0000259" key="16">
    <source>
        <dbReference type="PROSITE" id="PS50835"/>
    </source>
</evidence>
<feature type="compositionally biased region" description="Basic and acidic residues" evidence="12">
    <location>
        <begin position="3177"/>
        <end position="3206"/>
    </location>
</feature>
<keyword evidence="6" id="KW-0067">ATP-binding</keyword>
<dbReference type="PROSITE" id="PS50835">
    <property type="entry name" value="IG_LIKE"/>
    <property type="match status" value="14"/>
</dbReference>
<organism evidence="18 19">
    <name type="scientific">Anopheles minimus</name>
    <dbReference type="NCBI Taxonomy" id="112268"/>
    <lineage>
        <taxon>Eukaryota</taxon>
        <taxon>Metazoa</taxon>
        <taxon>Ecdysozoa</taxon>
        <taxon>Arthropoda</taxon>
        <taxon>Hexapoda</taxon>
        <taxon>Insecta</taxon>
        <taxon>Pterygota</taxon>
        <taxon>Neoptera</taxon>
        <taxon>Endopterygota</taxon>
        <taxon>Diptera</taxon>
        <taxon>Nematocera</taxon>
        <taxon>Culicoidea</taxon>
        <taxon>Culicidae</taxon>
        <taxon>Anophelinae</taxon>
        <taxon>Anopheles</taxon>
    </lineage>
</organism>
<dbReference type="SMART" id="SM00233">
    <property type="entry name" value="PH"/>
    <property type="match status" value="1"/>
</dbReference>
<feature type="domain" description="Ig-like" evidence="16">
    <location>
        <begin position="2724"/>
        <end position="2815"/>
    </location>
</feature>
<feature type="region of interest" description="Disordered" evidence="12">
    <location>
        <begin position="1041"/>
        <end position="1688"/>
    </location>
</feature>
<comment type="similarity">
    <text evidence="1">Belongs to the protein kinase superfamily. CAMK Ser/Thr protein kinase family.</text>
</comment>
<keyword evidence="7" id="KW-1015">Disulfide bond</keyword>
<dbReference type="Pfam" id="PF22697">
    <property type="entry name" value="SOS1_NGEF_PH"/>
    <property type="match status" value="1"/>
</dbReference>
<dbReference type="Gene3D" id="3.30.200.20">
    <property type="entry name" value="Phosphorylase Kinase, domain 1"/>
    <property type="match status" value="2"/>
</dbReference>
<dbReference type="Pfam" id="PF07679">
    <property type="entry name" value="I-set"/>
    <property type="match status" value="21"/>
</dbReference>
<evidence type="ECO:0000256" key="4">
    <source>
        <dbReference type="ARBA" id="ARBA00022737"/>
    </source>
</evidence>
<dbReference type="Proteomes" id="UP000075920">
    <property type="component" value="Unassembled WGS sequence"/>
</dbReference>
<feature type="domain" description="Ig-like" evidence="16">
    <location>
        <begin position="3529"/>
        <end position="3626"/>
    </location>
</feature>
<dbReference type="Pfam" id="PF00621">
    <property type="entry name" value="RhoGEF"/>
    <property type="match status" value="1"/>
</dbReference>
<evidence type="ECO:0000259" key="17">
    <source>
        <dbReference type="PROSITE" id="PS50853"/>
    </source>
</evidence>
<dbReference type="InterPro" id="IPR003599">
    <property type="entry name" value="Ig_sub"/>
</dbReference>
<dbReference type="SUPFAM" id="SSF48726">
    <property type="entry name" value="Immunoglobulin"/>
    <property type="match status" value="21"/>
</dbReference>
<dbReference type="InterPro" id="IPR000719">
    <property type="entry name" value="Prot_kinase_dom"/>
</dbReference>
<name>A0A1Y9IV89_9DIPT</name>
<feature type="domain" description="Ig-like" evidence="16">
    <location>
        <begin position="2534"/>
        <end position="2626"/>
    </location>
</feature>
<feature type="region of interest" description="Disordered" evidence="12">
    <location>
        <begin position="1761"/>
        <end position="1857"/>
    </location>
</feature>
<feature type="compositionally biased region" description="Polar residues" evidence="12">
    <location>
        <begin position="968"/>
        <end position="978"/>
    </location>
</feature>
<evidence type="ECO:0000256" key="2">
    <source>
        <dbReference type="ARBA" id="ARBA00022443"/>
    </source>
</evidence>
<evidence type="ECO:0000256" key="7">
    <source>
        <dbReference type="ARBA" id="ARBA00023157"/>
    </source>
</evidence>
<dbReference type="FunFam" id="3.30.200.20:FF:000620">
    <property type="entry name" value="Putative unc-89"/>
    <property type="match status" value="1"/>
</dbReference>
<dbReference type="VEuPathDB" id="VectorBase:AMIN015738"/>
<evidence type="ECO:0000256" key="5">
    <source>
        <dbReference type="ARBA" id="ARBA00022741"/>
    </source>
</evidence>
<feature type="domain" description="PH" evidence="13">
    <location>
        <begin position="438"/>
        <end position="542"/>
    </location>
</feature>
<feature type="region of interest" description="Disordered" evidence="12">
    <location>
        <begin position="3177"/>
        <end position="3231"/>
    </location>
</feature>
<protein>
    <recommendedName>
        <fullName evidence="20">DH domain-containing protein</fullName>
    </recommendedName>
</protein>
<dbReference type="FunFam" id="2.60.40.10:FF:000107">
    <property type="entry name" value="Myosin, light chain kinase a"/>
    <property type="match status" value="2"/>
</dbReference>
<evidence type="ECO:0000313" key="18">
    <source>
        <dbReference type="EnsemblMetazoa" id="AMIN015738-PA"/>
    </source>
</evidence>
<dbReference type="InterPro" id="IPR035899">
    <property type="entry name" value="DBL_dom_sf"/>
</dbReference>
<dbReference type="SMART" id="SM00408">
    <property type="entry name" value="IGc2"/>
    <property type="match status" value="17"/>
</dbReference>
<keyword evidence="19" id="KW-1185">Reference proteome</keyword>
<feature type="domain" description="Ig-like" evidence="16">
    <location>
        <begin position="3731"/>
        <end position="3820"/>
    </location>
</feature>
<dbReference type="Gene3D" id="1.10.510.10">
    <property type="entry name" value="Transferase(Phosphotransferase) domain 1"/>
    <property type="match status" value="2"/>
</dbReference>
<feature type="compositionally biased region" description="Basic and acidic residues" evidence="12">
    <location>
        <begin position="1081"/>
        <end position="1095"/>
    </location>
</feature>
<dbReference type="FunFam" id="2.60.40.10:FF:000032">
    <property type="entry name" value="palladin isoform X1"/>
    <property type="match status" value="1"/>
</dbReference>
<dbReference type="InterPro" id="IPR003961">
    <property type="entry name" value="FN3_dom"/>
</dbReference>
<dbReference type="FunFam" id="2.60.40.10:FF:000519">
    <property type="entry name" value="Muscle M-line assembly protein unc-89"/>
    <property type="match status" value="1"/>
</dbReference>
<feature type="domain" description="DH" evidence="14">
    <location>
        <begin position="246"/>
        <end position="426"/>
    </location>
</feature>
<feature type="compositionally biased region" description="Low complexity" evidence="12">
    <location>
        <begin position="1547"/>
        <end position="1565"/>
    </location>
</feature>
<keyword evidence="2" id="KW-0728">SH3 domain</keyword>
<dbReference type="FunFam" id="2.60.40.10:FF:000796">
    <property type="entry name" value="Muscle M-line assembly protein unc-89"/>
    <property type="match status" value="1"/>
</dbReference>
<dbReference type="InterPro" id="IPR007110">
    <property type="entry name" value="Ig-like_dom"/>
</dbReference>
<evidence type="ECO:0000256" key="11">
    <source>
        <dbReference type="SAM" id="Coils"/>
    </source>
</evidence>
<feature type="compositionally biased region" description="Low complexity" evidence="12">
    <location>
        <begin position="1462"/>
        <end position="1483"/>
    </location>
</feature>
<feature type="compositionally biased region" description="Low complexity" evidence="12">
    <location>
        <begin position="1812"/>
        <end position="1829"/>
    </location>
</feature>
<dbReference type="SUPFAM" id="SSF48065">
    <property type="entry name" value="DBL homology domain (DH-domain)"/>
    <property type="match status" value="1"/>
</dbReference>
<feature type="region of interest" description="Disordered" evidence="12">
    <location>
        <begin position="990"/>
        <end position="1029"/>
    </location>
</feature>
<feature type="region of interest" description="Disordered" evidence="12">
    <location>
        <begin position="620"/>
        <end position="641"/>
    </location>
</feature>
<dbReference type="PROSITE" id="PS50011">
    <property type="entry name" value="PROTEIN_KINASE_DOM"/>
    <property type="match status" value="2"/>
</dbReference>
<evidence type="ECO:0000256" key="9">
    <source>
        <dbReference type="ARBA" id="ARBA00023319"/>
    </source>
</evidence>
<evidence type="ECO:0000259" key="15">
    <source>
        <dbReference type="PROSITE" id="PS50011"/>
    </source>
</evidence>
<keyword evidence="8" id="KW-0514">Muscle protein</keyword>
<dbReference type="GO" id="GO:0045214">
    <property type="term" value="P:sarcomere organization"/>
    <property type="evidence" value="ECO:0007669"/>
    <property type="project" value="UniProtKB-ARBA"/>
</dbReference>
<feature type="compositionally biased region" description="Polar residues" evidence="12">
    <location>
        <begin position="1071"/>
        <end position="1080"/>
    </location>
</feature>
<feature type="domain" description="Ig-like" evidence="16">
    <location>
        <begin position="5066"/>
        <end position="5150"/>
    </location>
</feature>
<keyword evidence="4" id="KW-0677">Repeat</keyword>
<feature type="compositionally biased region" description="Basic and acidic residues" evidence="12">
    <location>
        <begin position="1569"/>
        <end position="1592"/>
    </location>
</feature>
<dbReference type="InterPro" id="IPR000219">
    <property type="entry name" value="DH_dom"/>
</dbReference>
<evidence type="ECO:0000259" key="13">
    <source>
        <dbReference type="PROSITE" id="PS50003"/>
    </source>
</evidence>
<evidence type="ECO:0000259" key="14">
    <source>
        <dbReference type="PROSITE" id="PS50010"/>
    </source>
</evidence>
<feature type="compositionally biased region" description="Basic and acidic residues" evidence="12">
    <location>
        <begin position="3124"/>
        <end position="3134"/>
    </location>
</feature>
<feature type="domain" description="Ig-like" evidence="16">
    <location>
        <begin position="3829"/>
        <end position="3917"/>
    </location>
</feature>
<dbReference type="FunFam" id="1.20.900.10:FF:000033">
    <property type="entry name" value="Muscle M-line assembly protein unc-89-like Protein"/>
    <property type="match status" value="1"/>
</dbReference>
<feature type="domain" description="Ig-like" evidence="16">
    <location>
        <begin position="3634"/>
        <end position="3724"/>
    </location>
</feature>
<dbReference type="FunFam" id="2.60.40.10:FF:001036">
    <property type="entry name" value="Muscle M-line assembly protein unc-89"/>
    <property type="match status" value="1"/>
</dbReference>
<feature type="compositionally biased region" description="Low complexity" evidence="12">
    <location>
        <begin position="726"/>
        <end position="744"/>
    </location>
</feature>
<dbReference type="InterPro" id="IPR013783">
    <property type="entry name" value="Ig-like_fold"/>
</dbReference>
<feature type="domain" description="Protein kinase" evidence="15">
    <location>
        <begin position="5310"/>
        <end position="5565"/>
    </location>
</feature>
<evidence type="ECO:0000256" key="3">
    <source>
        <dbReference type="ARBA" id="ARBA00022490"/>
    </source>
</evidence>
<dbReference type="GO" id="GO:0031430">
    <property type="term" value="C:M band"/>
    <property type="evidence" value="ECO:0007669"/>
    <property type="project" value="UniProtKB-SubCell"/>
</dbReference>